<evidence type="ECO:0000256" key="1">
    <source>
        <dbReference type="SAM" id="MobiDB-lite"/>
    </source>
</evidence>
<dbReference type="Proteomes" id="UP001226160">
    <property type="component" value="Unassembled WGS sequence"/>
</dbReference>
<dbReference type="AlphaFoldDB" id="A0AAP4F685"/>
<accession>A0AAP4F685</accession>
<protein>
    <submittedName>
        <fullName evidence="2">Uncharacterized protein</fullName>
    </submittedName>
</protein>
<feature type="compositionally biased region" description="Basic and acidic residues" evidence="1">
    <location>
        <begin position="103"/>
        <end position="126"/>
    </location>
</feature>
<sequence>MTSPQHPQRRLPEEIYRRRRMAGLAVLLLLVLLLVRILSAIFGGNGEENPQSAADTSAANQTATATAARDEKDGDAGKGSDKDADDAANDSAAKEAEDIDAADGAKDSDRPRKGDENKEKSADERPSPYPEEGAEAQATSGACELHNLSVTAHSDKAYYAGGDQPTFYMSIENPTDHDCTVNLDENPLRFEVYDLNTNHRIWADTDCYPAVITGNQEFKAGQTRHFEAVWSKTNSAPGECNHRPATPEGNYFLHAVVGDNASDALTFALRA</sequence>
<gene>
    <name evidence="2" type="ORF">QPX54_01420</name>
</gene>
<feature type="region of interest" description="Disordered" evidence="1">
    <location>
        <begin position="47"/>
        <end position="139"/>
    </location>
</feature>
<feature type="compositionally biased region" description="Low complexity" evidence="1">
    <location>
        <begin position="53"/>
        <end position="67"/>
    </location>
</feature>
<reference evidence="2" key="1">
    <citation type="submission" date="2023-05" db="EMBL/GenBank/DDBJ databases">
        <title>Metabolic capabilities are highly conserved among human nasal-associated Corynebacterium species in pangenomic analyses.</title>
        <authorList>
            <person name="Tran T.H."/>
            <person name="Roberts A.Q."/>
            <person name="Escapa I.F."/>
            <person name="Gao W."/>
            <person name="Conlan S."/>
            <person name="Kong H."/>
            <person name="Segre J.A."/>
            <person name="Kelly M.S."/>
            <person name="Lemon K.P."/>
        </authorList>
    </citation>
    <scope>NUCLEOTIDE SEQUENCE</scope>
    <source>
        <strain evidence="2">KPL2654</strain>
    </source>
</reference>
<name>A0AAP4F685_9CORY</name>
<evidence type="ECO:0000313" key="2">
    <source>
        <dbReference type="EMBL" id="MDK4325180.1"/>
    </source>
</evidence>
<proteinExistence type="predicted"/>
<dbReference type="RefSeq" id="WP_284589433.1">
    <property type="nucleotide sequence ID" value="NZ_JASNVP010000001.1"/>
</dbReference>
<organism evidence="2 3">
    <name type="scientific">Corynebacterium propinquum</name>
    <dbReference type="NCBI Taxonomy" id="43769"/>
    <lineage>
        <taxon>Bacteria</taxon>
        <taxon>Bacillati</taxon>
        <taxon>Actinomycetota</taxon>
        <taxon>Actinomycetes</taxon>
        <taxon>Mycobacteriales</taxon>
        <taxon>Corynebacteriaceae</taxon>
        <taxon>Corynebacterium</taxon>
    </lineage>
</organism>
<comment type="caution">
    <text evidence="2">The sequence shown here is derived from an EMBL/GenBank/DDBJ whole genome shotgun (WGS) entry which is preliminary data.</text>
</comment>
<feature type="compositionally biased region" description="Basic and acidic residues" evidence="1">
    <location>
        <begin position="68"/>
        <end position="82"/>
    </location>
</feature>
<dbReference type="EMBL" id="JASNVP010000001">
    <property type="protein sequence ID" value="MDK4325180.1"/>
    <property type="molecule type" value="Genomic_DNA"/>
</dbReference>
<evidence type="ECO:0000313" key="3">
    <source>
        <dbReference type="Proteomes" id="UP001226160"/>
    </source>
</evidence>